<keyword evidence="1" id="KW-0732">Signal</keyword>
<comment type="caution">
    <text evidence="2">The sequence shown here is derived from an EMBL/GenBank/DDBJ whole genome shotgun (WGS) entry which is preliminary data.</text>
</comment>
<proteinExistence type="predicted"/>
<evidence type="ECO:0000256" key="1">
    <source>
        <dbReference type="SAM" id="SignalP"/>
    </source>
</evidence>
<protein>
    <submittedName>
        <fullName evidence="2">DUF1329 domain-containing protein</fullName>
    </submittedName>
</protein>
<feature type="signal peptide" evidence="1">
    <location>
        <begin position="1"/>
        <end position="23"/>
    </location>
</feature>
<dbReference type="Gene3D" id="2.50.20.10">
    <property type="entry name" value="Lipoprotein localisation LolA/LolB/LppX"/>
    <property type="match status" value="1"/>
</dbReference>
<gene>
    <name evidence="2" type="ORF">PQR66_30970</name>
</gene>
<name>A0ABW8ZX34_9BURK</name>
<dbReference type="RefSeq" id="WP_408332583.1">
    <property type="nucleotide sequence ID" value="NZ_JAQQFH010000030.1"/>
</dbReference>
<keyword evidence="3" id="KW-1185">Reference proteome</keyword>
<dbReference type="Pfam" id="PF07044">
    <property type="entry name" value="DUF1329"/>
    <property type="match status" value="1"/>
</dbReference>
<dbReference type="PROSITE" id="PS51257">
    <property type="entry name" value="PROKAR_LIPOPROTEIN"/>
    <property type="match status" value="1"/>
</dbReference>
<evidence type="ECO:0000313" key="3">
    <source>
        <dbReference type="Proteomes" id="UP001629249"/>
    </source>
</evidence>
<accession>A0ABW8ZX34</accession>
<reference evidence="2 3" key="1">
    <citation type="journal article" date="2024" name="Chem. Sci.">
        <title>Discovery of megapolipeptins by genome mining of a Burkholderiales bacteria collection.</title>
        <authorList>
            <person name="Paulo B.S."/>
            <person name="Recchia M.J.J."/>
            <person name="Lee S."/>
            <person name="Fergusson C.H."/>
            <person name="Romanowski S.B."/>
            <person name="Hernandez A."/>
            <person name="Krull N."/>
            <person name="Liu D.Y."/>
            <person name="Cavanagh H."/>
            <person name="Bos A."/>
            <person name="Gray C.A."/>
            <person name="Murphy B.T."/>
            <person name="Linington R.G."/>
            <person name="Eustaquio A.S."/>
        </authorList>
    </citation>
    <scope>NUCLEOTIDE SEQUENCE [LARGE SCALE GENOMIC DNA]</scope>
    <source>
        <strain evidence="2 3">RL16-012-BIC-B</strain>
    </source>
</reference>
<sequence>MKAVSQIACLVALACAIAQPALSASQADADKLGKELTPAGAEKAGNKDGTIPAWTGEGAESTGWSYGKFRGDYFRYKNEKPLFVIDASNVDKYADKLAPGEIQLIKQNKGYSMPVYPTHRSCMLPDFVAANTKKNGSASTIGPDGWTMRGETLPGVPFPIPTSGIQAVWNHLTRYQGVAAEYPAALSFVSAKTPGDPGIEYRWTLQFYWPNGAKGENHPADGSLFQGLYFGYIQPAALAGQAAMQRFYFDKPTESYYYFTGQRRVRRMPAYDYDAPSIGFENQYQVDQQDVFFGAPDRFDWKIVGKKEMYVLYNDFAMFDFRKPMSEALQASYVNPAFRRYELHRVWIIEGTVKQGMRHSNPKRTLYLDEDSWLALGGEDYDAQGKIWKWKESAIAPAWELGGACVMPQTLMYDLTSGRYLADSLIFGTGKDYHYYQTPTLPNQNDSFFTSEGLARVSDR</sequence>
<evidence type="ECO:0000313" key="2">
    <source>
        <dbReference type="EMBL" id="MFL9887492.1"/>
    </source>
</evidence>
<dbReference type="Proteomes" id="UP001629249">
    <property type="component" value="Unassembled WGS sequence"/>
</dbReference>
<dbReference type="EMBL" id="JAQQFN010000028">
    <property type="protein sequence ID" value="MFL9887492.1"/>
    <property type="molecule type" value="Genomic_DNA"/>
</dbReference>
<feature type="chain" id="PRO_5045892211" evidence="1">
    <location>
        <begin position="24"/>
        <end position="460"/>
    </location>
</feature>
<organism evidence="2 3">
    <name type="scientific">Paraburkholderia agricolaris</name>
    <dbReference type="NCBI Taxonomy" id="2152888"/>
    <lineage>
        <taxon>Bacteria</taxon>
        <taxon>Pseudomonadati</taxon>
        <taxon>Pseudomonadota</taxon>
        <taxon>Betaproteobacteria</taxon>
        <taxon>Burkholderiales</taxon>
        <taxon>Burkholderiaceae</taxon>
        <taxon>Paraburkholderia</taxon>
    </lineage>
</organism>
<dbReference type="InterPro" id="IPR010752">
    <property type="entry name" value="DUF1329"/>
</dbReference>